<feature type="compositionally biased region" description="Basic and acidic residues" evidence="1">
    <location>
        <begin position="120"/>
        <end position="181"/>
    </location>
</feature>
<feature type="compositionally biased region" description="Polar residues" evidence="1">
    <location>
        <begin position="76"/>
        <end position="85"/>
    </location>
</feature>
<feature type="region of interest" description="Disordered" evidence="1">
    <location>
        <begin position="382"/>
        <end position="403"/>
    </location>
</feature>
<dbReference type="AlphaFoldDB" id="A0A1B1DSF8"/>
<dbReference type="GeneID" id="30906934"/>
<feature type="compositionally biased region" description="Basic and acidic residues" evidence="1">
    <location>
        <begin position="757"/>
        <end position="821"/>
    </location>
</feature>
<dbReference type="Gene3D" id="6.10.280.180">
    <property type="entry name" value="Plasmodium RESA, N-terminal helical domain"/>
    <property type="match status" value="1"/>
</dbReference>
<dbReference type="PANTHER" id="PTHR36193">
    <property type="entry name" value="PHISTB DOMAIN-CONTAINING RESA-LIKE PROTEIN 1"/>
    <property type="match status" value="1"/>
</dbReference>
<dbReference type="PANTHER" id="PTHR36193:SF23">
    <property type="entry name" value="PHISTB DOMAIN-CONTAINING RESA-LIKE PROTEIN 1"/>
    <property type="match status" value="1"/>
</dbReference>
<feature type="compositionally biased region" description="Basic and acidic residues" evidence="1">
    <location>
        <begin position="846"/>
        <end position="898"/>
    </location>
</feature>
<dbReference type="InterPro" id="IPR006526">
    <property type="entry name" value="Export_prot_PHISTa/b/c"/>
</dbReference>
<dbReference type="Proteomes" id="UP000092716">
    <property type="component" value="Chromosome 1"/>
</dbReference>
<feature type="region of interest" description="Disordered" evidence="1">
    <location>
        <begin position="593"/>
        <end position="898"/>
    </location>
</feature>
<feature type="compositionally biased region" description="Basic and acidic residues" evidence="1">
    <location>
        <begin position="194"/>
        <end position="236"/>
    </location>
</feature>
<dbReference type="Pfam" id="PF09687">
    <property type="entry name" value="PRESAN"/>
    <property type="match status" value="1"/>
</dbReference>
<feature type="region of interest" description="Disordered" evidence="1">
    <location>
        <begin position="540"/>
        <end position="563"/>
    </location>
</feature>
<feature type="compositionally biased region" description="Basic and acidic residues" evidence="1">
    <location>
        <begin position="593"/>
        <end position="602"/>
    </location>
</feature>
<feature type="region of interest" description="Disordered" evidence="1">
    <location>
        <begin position="76"/>
        <end position="352"/>
    </location>
</feature>
<dbReference type="VEuPathDB" id="PlasmoDB:PCOAH_00002140"/>
<feature type="compositionally biased region" description="Basic and acidic residues" evidence="1">
    <location>
        <begin position="266"/>
        <end position="277"/>
    </location>
</feature>
<dbReference type="EMBL" id="CP016239">
    <property type="protein sequence ID" value="ANQ05713.1"/>
    <property type="molecule type" value="Genomic_DNA"/>
</dbReference>
<dbReference type="KEGG" id="pcot:PCOAH_00002140"/>
<reference evidence="5" key="1">
    <citation type="submission" date="2016-06" db="EMBL/GenBank/DDBJ databases">
        <title>First high quality genome sequence of Plasmodium coatneyi using continuous long reads from single molecule, real-time sequencing.</title>
        <authorList>
            <person name="Chien J.-T."/>
            <person name="Pakala S.B."/>
            <person name="Geraldo J.A."/>
            <person name="Lapp S.A."/>
            <person name="Barnwell J.W."/>
            <person name="Kissinger J.C."/>
            <person name="Galinski M.R."/>
            <person name="Humphrey J.C."/>
        </authorList>
    </citation>
    <scope>NUCLEOTIDE SEQUENCE [LARGE SCALE GENOMIC DNA]</scope>
    <source>
        <strain evidence="5">Hackeri</strain>
    </source>
</reference>
<dbReference type="InterPro" id="IPR019111">
    <property type="entry name" value="PRESA_N"/>
</dbReference>
<feature type="compositionally biased region" description="Basic and acidic residues" evidence="1">
    <location>
        <begin position="88"/>
        <end position="107"/>
    </location>
</feature>
<evidence type="ECO:0000259" key="3">
    <source>
        <dbReference type="Pfam" id="PF09687"/>
    </source>
</evidence>
<feature type="compositionally biased region" description="Basic and acidic residues" evidence="1">
    <location>
        <begin position="717"/>
        <end position="735"/>
    </location>
</feature>
<evidence type="ECO:0000313" key="5">
    <source>
        <dbReference type="Proteomes" id="UP000092716"/>
    </source>
</evidence>
<dbReference type="InterPro" id="IPR044885">
    <property type="entry name" value="PRESA_N_sf"/>
</dbReference>
<feature type="transmembrane region" description="Helical" evidence="2">
    <location>
        <begin position="47"/>
        <end position="70"/>
    </location>
</feature>
<feature type="compositionally biased region" description="Basic and acidic residues" evidence="1">
    <location>
        <begin position="664"/>
        <end position="695"/>
    </location>
</feature>
<proteinExistence type="predicted"/>
<evidence type="ECO:0000256" key="2">
    <source>
        <dbReference type="SAM" id="Phobius"/>
    </source>
</evidence>
<name>A0A1B1DSF8_9APIC</name>
<dbReference type="NCBIfam" id="TIGR01639">
    <property type="entry name" value="P_fal_TIGR01639"/>
    <property type="match status" value="1"/>
</dbReference>
<feature type="region of interest" description="Disordered" evidence="1">
    <location>
        <begin position="487"/>
        <end position="511"/>
    </location>
</feature>
<keyword evidence="5" id="KW-1185">Reference proteome</keyword>
<feature type="compositionally biased region" description="Basic and acidic residues" evidence="1">
    <location>
        <begin position="297"/>
        <end position="327"/>
    </location>
</feature>
<keyword evidence="2" id="KW-0812">Transmembrane</keyword>
<feature type="domain" description="Plasmodium RESA N-terminal" evidence="3">
    <location>
        <begin position="910"/>
        <end position="1034"/>
    </location>
</feature>
<sequence length="1048" mass="123760">MNRCNIPIIVLPGTSSPADIKRAIDTSNQTVEKSDGKRNKCKSRKSFADFNLASLPYRVLFIFGVIVVLLQNNTTSSSLGVSRNGRSLGEHYHDDPYDDRHDKDKRNIIINPAAPIEPDDDRHDKPHDDRHDKPHDDRHDKPHDDPFDDRHDKPHDDPFDDRHDKPHDDPFDDRHDKDKRNIIINPAAPIEPDDDRHDKPHDDRHDKPHDDPFDDRHDKPHDDPFDDRHDKDDKHTIHNMKPEPAYDDEKDDKSNVINDDTPSPAKPDDDPHHDGSHPRQRGRRVGVTGAMPQGPGRRSDRRGDKRELRNDDERRRAVDGRRGRGGYDDYNGPDGFESYYNRRFGRGDDDREIKYDESKEEFDEEFHGKEGDERTIHYARTHRMIDDDIPHPPNGRMRRGDDDREIKYDESKEEFDEEFHGKEGDERTIHYARTHRMIDDDIPHPPNRRLKRGDDGREIKYAETHRAYDEESHGKEGDDRTIHYSETSRMIDDDIPHPPNRRLKRGDDGREIHYAETRRAYDDEFHGKEGDDRTFHYSETSRMIDDDIPHPPNRRLKRGDDGREIKYAETHRAYDEESHGKEGDDRTIHYSETRRMIDDDIPHPPNRRFKRGDDGREIHYAETRRAYDDESHGKGGDDRTIHYSETSRIIDDDIPHPPNRRLKRGDDGREIHYAETRRAYDDESHGKEGDDRTFHYSETSRMIDDDIPHPPNRRLKRGDGRSADYDRFNSMRYEGDFNQGRRGGRMRNANPFSVPGGRKDDDRTFRRADANRMIDDVNDPRKPHDSRSPNRKPEDDPRQIHNSRENPMKPDDKFFDEERFGRHGGPGKLPDGRNRPPMSVGSQGDQGRRDKRGRDGRLDMEGDRFNSRADFMRRSPDERGRQGGRDMYGRPHGDDERLPFGCTRAELEEQMTEEELNSKIKNLRPNATVKEMFVLFNQILSLERKKFVKTQEYIMQYSHYLQKTLALPTPIRMKYWWRAHYNMTDELIKKERGDFQDFYAFVNKGPCQKWDFLYFANAKRKSWDELRDLMKSVWMEILTYKMKKHSKL</sequence>
<accession>A0A1B1DSF8</accession>
<gene>
    <name evidence="4" type="ORF">PCOAH_00002140</name>
</gene>
<feature type="compositionally biased region" description="Basic and acidic residues" evidence="1">
    <location>
        <begin position="611"/>
        <end position="642"/>
    </location>
</feature>
<dbReference type="OrthoDB" id="377798at2759"/>
<evidence type="ECO:0000256" key="1">
    <source>
        <dbReference type="SAM" id="MobiDB-lite"/>
    </source>
</evidence>
<protein>
    <submittedName>
        <fullName evidence="4">PHIST81</fullName>
    </submittedName>
</protein>
<feature type="region of interest" description="Disordered" evidence="1">
    <location>
        <begin position="569"/>
        <end position="588"/>
    </location>
</feature>
<evidence type="ECO:0000313" key="4">
    <source>
        <dbReference type="EMBL" id="ANQ05713.1"/>
    </source>
</evidence>
<dbReference type="RefSeq" id="XP_019912408.1">
    <property type="nucleotide sequence ID" value="XM_020057031.1"/>
</dbReference>
<keyword evidence="2" id="KW-0472">Membrane</keyword>
<organism evidence="4 5">
    <name type="scientific">Plasmodium coatneyi</name>
    <dbReference type="NCBI Taxonomy" id="208452"/>
    <lineage>
        <taxon>Eukaryota</taxon>
        <taxon>Sar</taxon>
        <taxon>Alveolata</taxon>
        <taxon>Apicomplexa</taxon>
        <taxon>Aconoidasida</taxon>
        <taxon>Haemosporida</taxon>
        <taxon>Plasmodiidae</taxon>
        <taxon>Plasmodium</taxon>
    </lineage>
</organism>
<keyword evidence="2" id="KW-1133">Transmembrane helix</keyword>
<feature type="region of interest" description="Disordered" evidence="1">
    <location>
        <begin position="435"/>
        <end position="457"/>
    </location>
</feature>